<keyword evidence="2" id="KW-1185">Reference proteome</keyword>
<reference evidence="2" key="1">
    <citation type="journal article" date="2019" name="Int. J. Syst. Evol. Microbiol.">
        <title>The Global Catalogue of Microorganisms (GCM) 10K type strain sequencing project: providing services to taxonomists for standard genome sequencing and annotation.</title>
        <authorList>
            <consortium name="The Broad Institute Genomics Platform"/>
            <consortium name="The Broad Institute Genome Sequencing Center for Infectious Disease"/>
            <person name="Wu L."/>
            <person name="Ma J."/>
        </authorList>
    </citation>
    <scope>NUCLEOTIDE SEQUENCE [LARGE SCALE GENOMIC DNA]</scope>
    <source>
        <strain evidence="2">CGMCC 1.18518</strain>
    </source>
</reference>
<dbReference type="Proteomes" id="UP001596230">
    <property type="component" value="Unassembled WGS sequence"/>
</dbReference>
<gene>
    <name evidence="1" type="ORF">ACFP9W_05440</name>
</gene>
<evidence type="ECO:0000313" key="1">
    <source>
        <dbReference type="EMBL" id="MFC6377536.1"/>
    </source>
</evidence>
<organism evidence="1 2">
    <name type="scientific">Tatumella terrea</name>
    <dbReference type="NCBI Taxonomy" id="419007"/>
    <lineage>
        <taxon>Bacteria</taxon>
        <taxon>Pseudomonadati</taxon>
        <taxon>Pseudomonadota</taxon>
        <taxon>Gammaproteobacteria</taxon>
        <taxon>Enterobacterales</taxon>
        <taxon>Erwiniaceae</taxon>
        <taxon>Tatumella</taxon>
    </lineage>
</organism>
<protein>
    <submittedName>
        <fullName evidence="1">Uncharacterized protein</fullName>
    </submittedName>
</protein>
<evidence type="ECO:0000313" key="2">
    <source>
        <dbReference type="Proteomes" id="UP001596230"/>
    </source>
</evidence>
<sequence>MKLMPHYRRTKDGPLSGIKEKITWQLGKQPMTGQQLADKFGLSLGRINEVMRSSFKGDTVKLGKGEPFATDGRAMDRLYWLEAKPRRVNAKEKTRIVFSRKHYVN</sequence>
<proteinExistence type="predicted"/>
<dbReference type="EMBL" id="JBHSUB010000006">
    <property type="protein sequence ID" value="MFC6377536.1"/>
    <property type="molecule type" value="Genomic_DNA"/>
</dbReference>
<comment type="caution">
    <text evidence="1">The sequence shown here is derived from an EMBL/GenBank/DDBJ whole genome shotgun (WGS) entry which is preliminary data.</text>
</comment>
<dbReference type="RefSeq" id="WP_385948526.1">
    <property type="nucleotide sequence ID" value="NZ_JBHSUB010000006.1"/>
</dbReference>
<name>A0ABW1VXW5_9GAMM</name>
<accession>A0ABW1VXW5</accession>